<sequence>MVEIADLSDQVYAPDLHEGVKVCSVGWLGNTVPSRGSVSIEVIDILKHLDAFHHVDDGDLGMHSCALCDSDKKFHGEIWVEVDGIRYVLPSAIIHYIQEHHYKPPDVFINDLKKYWESEACDSCKDGTCSEIDQEKSGRPRLEKKVEISKKWWKFWG</sequence>
<dbReference type="InterPro" id="IPR057679">
    <property type="entry name" value="DUF7919"/>
</dbReference>
<keyword evidence="3" id="KW-1185">Reference proteome</keyword>
<dbReference type="RefSeq" id="WP_094788143.1">
    <property type="nucleotide sequence ID" value="NZ_NDXW01000001.1"/>
</dbReference>
<comment type="caution">
    <text evidence="2">The sequence shown here is derived from an EMBL/GenBank/DDBJ whole genome shotgun (WGS) entry which is preliminary data.</text>
</comment>
<proteinExistence type="predicted"/>
<dbReference type="AlphaFoldDB" id="A0A4P9VNX8"/>
<evidence type="ECO:0000313" key="2">
    <source>
        <dbReference type="EMBL" id="RDH45133.1"/>
    </source>
</evidence>
<dbReference type="Proteomes" id="UP000257039">
    <property type="component" value="Unassembled WGS sequence"/>
</dbReference>
<feature type="domain" description="DUF7919" evidence="1">
    <location>
        <begin position="3"/>
        <end position="111"/>
    </location>
</feature>
<accession>A0A4P9VNX8</accession>
<reference evidence="2 3" key="1">
    <citation type="submission" date="2017-04" db="EMBL/GenBank/DDBJ databases">
        <title>Draft genome sequence of Zooshikella ganghwensis VG4 isolated from Red Sea sediments.</title>
        <authorList>
            <person name="Rehman Z."/>
            <person name="Alam I."/>
            <person name="Kamau A."/>
            <person name="Bajic V."/>
            <person name="Leiknes T."/>
        </authorList>
    </citation>
    <scope>NUCLEOTIDE SEQUENCE [LARGE SCALE GENOMIC DNA]</scope>
    <source>
        <strain evidence="2 3">VG4</strain>
    </source>
</reference>
<gene>
    <name evidence="2" type="ORF">B9G39_17745</name>
</gene>
<protein>
    <recommendedName>
        <fullName evidence="1">DUF7919 domain-containing protein</fullName>
    </recommendedName>
</protein>
<evidence type="ECO:0000313" key="3">
    <source>
        <dbReference type="Proteomes" id="UP000257039"/>
    </source>
</evidence>
<dbReference type="EMBL" id="NDXW01000001">
    <property type="protein sequence ID" value="RDH45133.1"/>
    <property type="molecule type" value="Genomic_DNA"/>
</dbReference>
<dbReference type="Pfam" id="PF25535">
    <property type="entry name" value="DUF7919"/>
    <property type="match status" value="1"/>
</dbReference>
<name>A0A4P9VNX8_9GAMM</name>
<evidence type="ECO:0000259" key="1">
    <source>
        <dbReference type="Pfam" id="PF25535"/>
    </source>
</evidence>
<organism evidence="2 3">
    <name type="scientific">Zooshikella ganghwensis</name>
    <dbReference type="NCBI Taxonomy" id="202772"/>
    <lineage>
        <taxon>Bacteria</taxon>
        <taxon>Pseudomonadati</taxon>
        <taxon>Pseudomonadota</taxon>
        <taxon>Gammaproteobacteria</taxon>
        <taxon>Oceanospirillales</taxon>
        <taxon>Zooshikellaceae</taxon>
        <taxon>Zooshikella</taxon>
    </lineage>
</organism>